<dbReference type="OrthoDB" id="3043660at2759"/>
<sequence>MQFKLSALLLSLAAVASATPTRRVSCAEASRFGNLEVVPSSVAVGGSFTVHADFTCSLYFGIVPEYIDYYIEVTSNNNGHEPPILLARREFHQSTGTPPTDTFSASIPDAYYFANASYQVVLDVTYPSNGTTGAPFYQVGSTETGINITGIASS</sequence>
<name>A0A166FEQ9_9AGAM</name>
<dbReference type="EMBL" id="KV417590">
    <property type="protein sequence ID" value="KZP16725.1"/>
    <property type="molecule type" value="Genomic_DNA"/>
</dbReference>
<accession>A0A166FEQ9</accession>
<gene>
    <name evidence="2" type="ORF">FIBSPDRAFT_1047360</name>
</gene>
<feature type="signal peptide" evidence="1">
    <location>
        <begin position="1"/>
        <end position="18"/>
    </location>
</feature>
<keyword evidence="1" id="KW-0732">Signal</keyword>
<organism evidence="2 3">
    <name type="scientific">Athelia psychrophila</name>
    <dbReference type="NCBI Taxonomy" id="1759441"/>
    <lineage>
        <taxon>Eukaryota</taxon>
        <taxon>Fungi</taxon>
        <taxon>Dikarya</taxon>
        <taxon>Basidiomycota</taxon>
        <taxon>Agaricomycotina</taxon>
        <taxon>Agaricomycetes</taxon>
        <taxon>Agaricomycetidae</taxon>
        <taxon>Atheliales</taxon>
        <taxon>Atheliaceae</taxon>
        <taxon>Athelia</taxon>
    </lineage>
</organism>
<protein>
    <submittedName>
        <fullName evidence="2">Uncharacterized protein</fullName>
    </submittedName>
</protein>
<reference evidence="2 3" key="1">
    <citation type="journal article" date="2016" name="Mol. Biol. Evol.">
        <title>Comparative Genomics of Early-Diverging Mushroom-Forming Fungi Provides Insights into the Origins of Lignocellulose Decay Capabilities.</title>
        <authorList>
            <person name="Nagy L.G."/>
            <person name="Riley R."/>
            <person name="Tritt A."/>
            <person name="Adam C."/>
            <person name="Daum C."/>
            <person name="Floudas D."/>
            <person name="Sun H."/>
            <person name="Yadav J.S."/>
            <person name="Pangilinan J."/>
            <person name="Larsson K.H."/>
            <person name="Matsuura K."/>
            <person name="Barry K."/>
            <person name="Labutti K."/>
            <person name="Kuo R."/>
            <person name="Ohm R.A."/>
            <person name="Bhattacharya S.S."/>
            <person name="Shirouzu T."/>
            <person name="Yoshinaga Y."/>
            <person name="Martin F.M."/>
            <person name="Grigoriev I.V."/>
            <person name="Hibbett D.S."/>
        </authorList>
    </citation>
    <scope>NUCLEOTIDE SEQUENCE [LARGE SCALE GENOMIC DNA]</scope>
    <source>
        <strain evidence="2 3">CBS 109695</strain>
    </source>
</reference>
<evidence type="ECO:0000313" key="2">
    <source>
        <dbReference type="EMBL" id="KZP16725.1"/>
    </source>
</evidence>
<evidence type="ECO:0000313" key="3">
    <source>
        <dbReference type="Proteomes" id="UP000076532"/>
    </source>
</evidence>
<feature type="chain" id="PRO_5007873271" evidence="1">
    <location>
        <begin position="19"/>
        <end position="154"/>
    </location>
</feature>
<keyword evidence="3" id="KW-1185">Reference proteome</keyword>
<dbReference type="Proteomes" id="UP000076532">
    <property type="component" value="Unassembled WGS sequence"/>
</dbReference>
<evidence type="ECO:0000256" key="1">
    <source>
        <dbReference type="SAM" id="SignalP"/>
    </source>
</evidence>
<dbReference type="AlphaFoldDB" id="A0A166FEQ9"/>
<proteinExistence type="predicted"/>